<evidence type="ECO:0000256" key="1">
    <source>
        <dbReference type="ARBA" id="ARBA00007803"/>
    </source>
</evidence>
<sequence>MPKQVQDIKQFLEIARRKDAKSGRIKKNGNQIKFKVRCSRYLYTLVINDAAKAEKLKQSLPPTLMIENIKN</sequence>
<proteinExistence type="inferred from homology"/>
<accession>A0A9P6QJG9</accession>
<dbReference type="GO" id="GO:0022625">
    <property type="term" value="C:cytosolic large ribosomal subunit"/>
    <property type="evidence" value="ECO:0007669"/>
    <property type="project" value="TreeGrafter"/>
</dbReference>
<comment type="caution">
    <text evidence="5">The sequence shown here is derived from an EMBL/GenBank/DDBJ whole genome shotgun (WGS) entry which is preliminary data.</text>
</comment>
<protein>
    <recommendedName>
        <fullName evidence="7">60S ribosomal protein L38</fullName>
    </recommendedName>
</protein>
<dbReference type="EMBL" id="JAAAJB010000043">
    <property type="protein sequence ID" value="KAG0268709.1"/>
    <property type="molecule type" value="Genomic_DNA"/>
</dbReference>
<dbReference type="GO" id="GO:0022618">
    <property type="term" value="P:protein-RNA complex assembly"/>
    <property type="evidence" value="ECO:0007669"/>
    <property type="project" value="TreeGrafter"/>
</dbReference>
<reference evidence="5" key="1">
    <citation type="journal article" date="2020" name="Fungal Divers.">
        <title>Resolving the Mortierellaceae phylogeny through synthesis of multi-gene phylogenetics and phylogenomics.</title>
        <authorList>
            <person name="Vandepol N."/>
            <person name="Liber J."/>
            <person name="Desiro A."/>
            <person name="Na H."/>
            <person name="Kennedy M."/>
            <person name="Barry K."/>
            <person name="Grigoriev I.V."/>
            <person name="Miller A.N."/>
            <person name="O'Donnell K."/>
            <person name="Stajich J.E."/>
            <person name="Bonito G."/>
        </authorList>
    </citation>
    <scope>NUCLEOTIDE SEQUENCE</scope>
    <source>
        <strain evidence="5">BC1065</strain>
    </source>
</reference>
<evidence type="ECO:0000256" key="2">
    <source>
        <dbReference type="ARBA" id="ARBA00022980"/>
    </source>
</evidence>
<dbReference type="PANTHER" id="PTHR10965:SF0">
    <property type="entry name" value="LARGE RIBOSOMAL SUBUNIT PROTEIN EL38"/>
    <property type="match status" value="1"/>
</dbReference>
<comment type="similarity">
    <text evidence="1 4">Belongs to the eukaryotic ribosomal protein eL38 family.</text>
</comment>
<dbReference type="FunFam" id="3.30.720.90:FF:000001">
    <property type="entry name" value="60S ribosomal protein L38"/>
    <property type="match status" value="1"/>
</dbReference>
<dbReference type="Pfam" id="PF01781">
    <property type="entry name" value="Ribosomal_L38e"/>
    <property type="match status" value="1"/>
</dbReference>
<dbReference type="AlphaFoldDB" id="A0A9P6QJG9"/>
<dbReference type="InterPro" id="IPR038464">
    <property type="entry name" value="Ribosomal_eL38_sf"/>
</dbReference>
<dbReference type="InterPro" id="IPR002675">
    <property type="entry name" value="Ribosomal_eL38"/>
</dbReference>
<dbReference type="PANTHER" id="PTHR10965">
    <property type="entry name" value="60S RIBOSOMAL PROTEIN L38"/>
    <property type="match status" value="1"/>
</dbReference>
<keyword evidence="3 4" id="KW-0687">Ribonucleoprotein</keyword>
<evidence type="ECO:0008006" key="7">
    <source>
        <dbReference type="Google" id="ProtNLM"/>
    </source>
</evidence>
<evidence type="ECO:0000313" key="5">
    <source>
        <dbReference type="EMBL" id="KAG0268709.1"/>
    </source>
</evidence>
<gene>
    <name evidence="5" type="ORF">DFQ27_005949</name>
</gene>
<evidence type="ECO:0000313" key="6">
    <source>
        <dbReference type="Proteomes" id="UP000807716"/>
    </source>
</evidence>
<keyword evidence="6" id="KW-1185">Reference proteome</keyword>
<dbReference type="Proteomes" id="UP000807716">
    <property type="component" value="Unassembled WGS sequence"/>
</dbReference>
<organism evidence="5 6">
    <name type="scientific">Actinomortierella ambigua</name>
    <dbReference type="NCBI Taxonomy" id="1343610"/>
    <lineage>
        <taxon>Eukaryota</taxon>
        <taxon>Fungi</taxon>
        <taxon>Fungi incertae sedis</taxon>
        <taxon>Mucoromycota</taxon>
        <taxon>Mortierellomycotina</taxon>
        <taxon>Mortierellomycetes</taxon>
        <taxon>Mortierellales</taxon>
        <taxon>Mortierellaceae</taxon>
        <taxon>Actinomortierella</taxon>
    </lineage>
</organism>
<name>A0A9P6QJG9_9FUNG</name>
<dbReference type="GO" id="GO:0003735">
    <property type="term" value="F:structural constituent of ribosome"/>
    <property type="evidence" value="ECO:0007669"/>
    <property type="project" value="InterPro"/>
</dbReference>
<dbReference type="GO" id="GO:0006412">
    <property type="term" value="P:translation"/>
    <property type="evidence" value="ECO:0007669"/>
    <property type="project" value="InterPro"/>
</dbReference>
<dbReference type="Gene3D" id="3.30.720.90">
    <property type="match status" value="1"/>
</dbReference>
<dbReference type="OrthoDB" id="10250488at2759"/>
<evidence type="ECO:0000256" key="3">
    <source>
        <dbReference type="ARBA" id="ARBA00023274"/>
    </source>
</evidence>
<evidence type="ECO:0000256" key="4">
    <source>
        <dbReference type="RuleBase" id="RU003445"/>
    </source>
</evidence>
<keyword evidence="2 4" id="KW-0689">Ribosomal protein</keyword>